<comment type="similarity">
    <text evidence="1 4">Belongs to the aldehyde dehydrogenase family.</text>
</comment>
<dbReference type="PROSITE" id="PS00687">
    <property type="entry name" value="ALDEHYDE_DEHYDR_GLU"/>
    <property type="match status" value="1"/>
</dbReference>
<keyword evidence="2 4" id="KW-0560">Oxidoreductase</keyword>
<evidence type="ECO:0000256" key="2">
    <source>
        <dbReference type="ARBA" id="ARBA00023002"/>
    </source>
</evidence>
<dbReference type="GO" id="GO:0009450">
    <property type="term" value="P:gamma-aminobutyric acid catabolic process"/>
    <property type="evidence" value="ECO:0007669"/>
    <property type="project" value="TreeGrafter"/>
</dbReference>
<dbReference type="FunFam" id="3.40.605.10:FF:000007">
    <property type="entry name" value="NAD/NADP-dependent betaine aldehyde dehydrogenase"/>
    <property type="match status" value="1"/>
</dbReference>
<evidence type="ECO:0000256" key="3">
    <source>
        <dbReference type="PROSITE-ProRule" id="PRU10007"/>
    </source>
</evidence>
<dbReference type="InterPro" id="IPR016162">
    <property type="entry name" value="Ald_DH_N"/>
</dbReference>
<dbReference type="InterPro" id="IPR016161">
    <property type="entry name" value="Ald_DH/histidinol_DH"/>
</dbReference>
<evidence type="ECO:0000256" key="4">
    <source>
        <dbReference type="RuleBase" id="RU003345"/>
    </source>
</evidence>
<dbReference type="InterPro" id="IPR050740">
    <property type="entry name" value="Aldehyde_DH_Superfamily"/>
</dbReference>
<feature type="domain" description="Aldehyde dehydrogenase" evidence="5">
    <location>
        <begin position="24"/>
        <end position="483"/>
    </location>
</feature>
<dbReference type="AlphaFoldDB" id="A0A4Y9QW28"/>
<dbReference type="InterPro" id="IPR015590">
    <property type="entry name" value="Aldehyde_DH_dom"/>
</dbReference>
<name>A0A4Y9QW28_9MICO</name>
<comment type="caution">
    <text evidence="6">The sequence shown here is derived from an EMBL/GenBank/DDBJ whole genome shotgun (WGS) entry which is preliminary data.</text>
</comment>
<dbReference type="GO" id="GO:0004777">
    <property type="term" value="F:succinate-semialdehyde dehydrogenase (NAD+) activity"/>
    <property type="evidence" value="ECO:0007669"/>
    <property type="project" value="TreeGrafter"/>
</dbReference>
<evidence type="ECO:0000259" key="5">
    <source>
        <dbReference type="Pfam" id="PF00171"/>
    </source>
</evidence>
<dbReference type="EMBL" id="SPQZ01000007">
    <property type="protein sequence ID" value="TFV95165.1"/>
    <property type="molecule type" value="Genomic_DNA"/>
</dbReference>
<feature type="active site" evidence="3">
    <location>
        <position position="261"/>
    </location>
</feature>
<reference evidence="6 7" key="1">
    <citation type="journal article" date="2018" name="J. Microbiol.">
        <title>Leifsonia flava sp. nov., a novel actinobacterium isolated from the rhizosphere of Aquilegia viridiflora.</title>
        <authorList>
            <person name="Cai Y."/>
            <person name="Tao W.Z."/>
            <person name="Ma Y.J."/>
            <person name="Cheng J."/>
            <person name="Zhang M.Y."/>
            <person name="Zhang Y.X."/>
        </authorList>
    </citation>
    <scope>NUCLEOTIDE SEQUENCE [LARGE SCALE GENOMIC DNA]</scope>
    <source>
        <strain evidence="6 7">SYP-B2174</strain>
    </source>
</reference>
<dbReference type="InterPro" id="IPR029510">
    <property type="entry name" value="Ald_DH_CS_GLU"/>
</dbReference>
<dbReference type="Pfam" id="PF00171">
    <property type="entry name" value="Aldedh"/>
    <property type="match status" value="1"/>
</dbReference>
<dbReference type="PANTHER" id="PTHR43353">
    <property type="entry name" value="SUCCINATE-SEMIALDEHYDE DEHYDROGENASE, MITOCHONDRIAL"/>
    <property type="match status" value="1"/>
</dbReference>
<dbReference type="SUPFAM" id="SSF53720">
    <property type="entry name" value="ALDH-like"/>
    <property type="match status" value="1"/>
</dbReference>
<dbReference type="InterPro" id="IPR016160">
    <property type="entry name" value="Ald_DH_CS_CYS"/>
</dbReference>
<evidence type="ECO:0000256" key="1">
    <source>
        <dbReference type="ARBA" id="ARBA00009986"/>
    </source>
</evidence>
<protein>
    <submittedName>
        <fullName evidence="6">NAD-dependent succinate-semialdehyde dehydrogenase</fullName>
    </submittedName>
</protein>
<dbReference type="RefSeq" id="WP_135121479.1">
    <property type="nucleotide sequence ID" value="NZ_SPQZ01000007.1"/>
</dbReference>
<dbReference type="PROSITE" id="PS00070">
    <property type="entry name" value="ALDEHYDE_DEHYDR_CYS"/>
    <property type="match status" value="1"/>
</dbReference>
<gene>
    <name evidence="6" type="ORF">E4M00_16015</name>
</gene>
<dbReference type="CDD" id="cd07103">
    <property type="entry name" value="ALDH_F5_SSADH_GabD"/>
    <property type="match status" value="1"/>
</dbReference>
<sequence length="489" mass="51285">MTVTRTEAELLASVPDGLFIGGRWVRASADRTLDVFDPATGLLLKRVADATPDDGVSALDAAVAASAEWAATAPRVRGELLRSAFDLLQQRRDEVALLITLEMGKPLPEAAGEVAYGGEFLRWFAEEAVRVSGRYGTNPDGTGQMVVSRKPVGPCYLITPWNFPLAMATRKIAPALAAGCTVVVKPAELTPLTTLFLAGLLEEVGLPSGVLNIITTTDAAGVSERIIADPRLRKLSFTGSTRVGRILMKQAADTVLRTSMELGGNAPFVVFDDADLDKAVDGAMLAKFRNAGQACTAANRFLVHSSVAAEFARCLAVRVSELRPGRGTEPGVGIGPLITDGAVDAVDELVQDAVSHGAAIVTGGRRVAGPGSFYEPTVLTGVPAGSRILQHEIFGPVATIVEFDTETEAVRLANDTEYGLVAYVHTEGLARGQRMIAALETGMMGLNVGAVSDAAAPFGGVKQSGLGREGGLEGIHEYLSTKYTLVQTG</sequence>
<dbReference type="Gene3D" id="3.40.309.10">
    <property type="entry name" value="Aldehyde Dehydrogenase, Chain A, domain 2"/>
    <property type="match status" value="1"/>
</dbReference>
<dbReference type="FunFam" id="3.40.309.10:FF:000004">
    <property type="entry name" value="Succinate-semialdehyde dehydrogenase I"/>
    <property type="match status" value="1"/>
</dbReference>
<dbReference type="Gene3D" id="3.40.605.10">
    <property type="entry name" value="Aldehyde Dehydrogenase, Chain A, domain 1"/>
    <property type="match status" value="1"/>
</dbReference>
<evidence type="ECO:0000313" key="6">
    <source>
        <dbReference type="EMBL" id="TFV95165.1"/>
    </source>
</evidence>
<dbReference type="Proteomes" id="UP000298127">
    <property type="component" value="Unassembled WGS sequence"/>
</dbReference>
<evidence type="ECO:0000313" key="7">
    <source>
        <dbReference type="Proteomes" id="UP000298127"/>
    </source>
</evidence>
<accession>A0A4Y9QW28</accession>
<organism evidence="6 7">
    <name type="scientific">Orlajensenia leifsoniae</name>
    <dbReference type="NCBI Taxonomy" id="2561933"/>
    <lineage>
        <taxon>Bacteria</taxon>
        <taxon>Bacillati</taxon>
        <taxon>Actinomycetota</taxon>
        <taxon>Actinomycetes</taxon>
        <taxon>Micrococcales</taxon>
        <taxon>Microbacteriaceae</taxon>
        <taxon>Orlajensenia</taxon>
    </lineage>
</organism>
<dbReference type="PANTHER" id="PTHR43353:SF5">
    <property type="entry name" value="SUCCINATE-SEMIALDEHYDE DEHYDROGENASE, MITOCHONDRIAL"/>
    <property type="match status" value="1"/>
</dbReference>
<dbReference type="FunFam" id="3.40.605.10:FF:000026">
    <property type="entry name" value="Aldehyde dehydrogenase, putative"/>
    <property type="match status" value="1"/>
</dbReference>
<proteinExistence type="inferred from homology"/>
<keyword evidence="7" id="KW-1185">Reference proteome</keyword>
<dbReference type="InterPro" id="IPR016163">
    <property type="entry name" value="Ald_DH_C"/>
</dbReference>